<proteinExistence type="predicted"/>
<protein>
    <submittedName>
        <fullName evidence="2">Uncharacterized protein</fullName>
    </submittedName>
</protein>
<accession>A0A7X5ZV87</accession>
<feature type="region of interest" description="Disordered" evidence="1">
    <location>
        <begin position="1"/>
        <end position="21"/>
    </location>
</feature>
<comment type="caution">
    <text evidence="2">The sequence shown here is derived from an EMBL/GenBank/DDBJ whole genome shotgun (WGS) entry which is preliminary data.</text>
</comment>
<keyword evidence="3" id="KW-1185">Reference proteome</keyword>
<sequence>MSSIIAEAPGPKANESAGCGKGSGAATRLFFVLAKTIASGLAPIG</sequence>
<name>A0A7X5ZV87_9SPHN</name>
<evidence type="ECO:0000313" key="2">
    <source>
        <dbReference type="EMBL" id="NIJ64871.1"/>
    </source>
</evidence>
<reference evidence="2 3" key="1">
    <citation type="submission" date="2020-03" db="EMBL/GenBank/DDBJ databases">
        <title>Genomic Encyclopedia of Type Strains, Phase IV (KMG-IV): sequencing the most valuable type-strain genomes for metagenomic binning, comparative biology and taxonomic classification.</title>
        <authorList>
            <person name="Goeker M."/>
        </authorList>
    </citation>
    <scope>NUCLEOTIDE SEQUENCE [LARGE SCALE GENOMIC DNA]</scope>
    <source>
        <strain evidence="2 3">DSM 4733</strain>
    </source>
</reference>
<dbReference type="Proteomes" id="UP000564677">
    <property type="component" value="Unassembled WGS sequence"/>
</dbReference>
<evidence type="ECO:0000313" key="3">
    <source>
        <dbReference type="Proteomes" id="UP000564677"/>
    </source>
</evidence>
<dbReference type="AlphaFoldDB" id="A0A7X5ZV87"/>
<gene>
    <name evidence="2" type="ORF">FHR20_001802</name>
</gene>
<evidence type="ECO:0000256" key="1">
    <source>
        <dbReference type="SAM" id="MobiDB-lite"/>
    </source>
</evidence>
<dbReference type="EMBL" id="JAASQV010000001">
    <property type="protein sequence ID" value="NIJ64871.1"/>
    <property type="molecule type" value="Genomic_DNA"/>
</dbReference>
<organism evidence="2 3">
    <name type="scientific">Sphingomonas leidyi</name>
    <dbReference type="NCBI Taxonomy" id="68569"/>
    <lineage>
        <taxon>Bacteria</taxon>
        <taxon>Pseudomonadati</taxon>
        <taxon>Pseudomonadota</taxon>
        <taxon>Alphaproteobacteria</taxon>
        <taxon>Sphingomonadales</taxon>
        <taxon>Sphingomonadaceae</taxon>
        <taxon>Sphingomonas</taxon>
    </lineage>
</organism>